<evidence type="ECO:0000256" key="6">
    <source>
        <dbReference type="ARBA" id="ARBA00029447"/>
    </source>
</evidence>
<evidence type="ECO:0000313" key="11">
    <source>
        <dbReference type="EMBL" id="MEO3681469.1"/>
    </source>
</evidence>
<dbReference type="PRINTS" id="PR00260">
    <property type="entry name" value="CHEMTRNSDUCR"/>
</dbReference>
<evidence type="ECO:0000259" key="9">
    <source>
        <dbReference type="PROSITE" id="PS50111"/>
    </source>
</evidence>
<dbReference type="SMART" id="SM00283">
    <property type="entry name" value="MA"/>
    <property type="match status" value="1"/>
</dbReference>
<organism evidence="11 12">
    <name type="scientific">Shewanella vesiculosa</name>
    <dbReference type="NCBI Taxonomy" id="518738"/>
    <lineage>
        <taxon>Bacteria</taxon>
        <taxon>Pseudomonadati</taxon>
        <taxon>Pseudomonadota</taxon>
        <taxon>Gammaproteobacteria</taxon>
        <taxon>Alteromonadales</taxon>
        <taxon>Shewanellaceae</taxon>
        <taxon>Shewanella</taxon>
    </lineage>
</organism>
<keyword evidence="4 8" id="KW-0472">Membrane</keyword>
<evidence type="ECO:0000256" key="4">
    <source>
        <dbReference type="ARBA" id="ARBA00023136"/>
    </source>
</evidence>
<keyword evidence="5 7" id="KW-0807">Transducer</keyword>
<proteinExistence type="inferred from homology"/>
<evidence type="ECO:0000256" key="7">
    <source>
        <dbReference type="PROSITE-ProRule" id="PRU00284"/>
    </source>
</evidence>
<comment type="similarity">
    <text evidence="6">Belongs to the methyl-accepting chemotaxis (MCP) protein family.</text>
</comment>
<dbReference type="Pfam" id="PF00015">
    <property type="entry name" value="MCPsignal"/>
    <property type="match status" value="1"/>
</dbReference>
<dbReference type="CDD" id="cd06225">
    <property type="entry name" value="HAMP"/>
    <property type="match status" value="1"/>
</dbReference>
<dbReference type="InterPro" id="IPR004089">
    <property type="entry name" value="MCPsignal_dom"/>
</dbReference>
<gene>
    <name evidence="11" type="ORF">ABHN84_04090</name>
</gene>
<feature type="transmembrane region" description="Helical" evidence="8">
    <location>
        <begin position="12"/>
        <end position="32"/>
    </location>
</feature>
<comment type="subcellular location">
    <subcellularLocation>
        <location evidence="1">Membrane</location>
        <topology evidence="1">Multi-pass membrane protein</topology>
    </subcellularLocation>
</comment>
<dbReference type="EMBL" id="JBDPZN010000001">
    <property type="protein sequence ID" value="MEO3681469.1"/>
    <property type="molecule type" value="Genomic_DNA"/>
</dbReference>
<dbReference type="PANTHER" id="PTHR32089:SF119">
    <property type="entry name" value="METHYL-ACCEPTING CHEMOTAXIS PROTEIN CTPL"/>
    <property type="match status" value="1"/>
</dbReference>
<dbReference type="InterPro" id="IPR003660">
    <property type="entry name" value="HAMP_dom"/>
</dbReference>
<keyword evidence="2 8" id="KW-0812">Transmembrane</keyword>
<evidence type="ECO:0000256" key="2">
    <source>
        <dbReference type="ARBA" id="ARBA00022692"/>
    </source>
</evidence>
<dbReference type="RefSeq" id="WP_347689653.1">
    <property type="nucleotide sequence ID" value="NZ_JBDPZN010000001.1"/>
</dbReference>
<dbReference type="PROSITE" id="PS50111">
    <property type="entry name" value="CHEMOTAXIS_TRANSDUC_2"/>
    <property type="match status" value="1"/>
</dbReference>
<dbReference type="PANTHER" id="PTHR32089">
    <property type="entry name" value="METHYL-ACCEPTING CHEMOTAXIS PROTEIN MCPB"/>
    <property type="match status" value="1"/>
</dbReference>
<dbReference type="Gene3D" id="1.10.287.950">
    <property type="entry name" value="Methyl-accepting chemotaxis protein"/>
    <property type="match status" value="1"/>
</dbReference>
<evidence type="ECO:0000259" key="10">
    <source>
        <dbReference type="PROSITE" id="PS50885"/>
    </source>
</evidence>
<dbReference type="Proteomes" id="UP001477278">
    <property type="component" value="Unassembled WGS sequence"/>
</dbReference>
<dbReference type="InterPro" id="IPR004090">
    <property type="entry name" value="Chemotax_Me-accpt_rcpt"/>
</dbReference>
<dbReference type="Pfam" id="PF00672">
    <property type="entry name" value="HAMP"/>
    <property type="match status" value="1"/>
</dbReference>
<evidence type="ECO:0000256" key="3">
    <source>
        <dbReference type="ARBA" id="ARBA00022989"/>
    </source>
</evidence>
<protein>
    <submittedName>
        <fullName evidence="11">Methyl-accepting chemotaxis protein</fullName>
    </submittedName>
</protein>
<dbReference type="PROSITE" id="PS50885">
    <property type="entry name" value="HAMP"/>
    <property type="match status" value="1"/>
</dbReference>
<accession>A0ABV0FKV9</accession>
<keyword evidence="12" id="KW-1185">Reference proteome</keyword>
<evidence type="ECO:0000256" key="1">
    <source>
        <dbReference type="ARBA" id="ARBA00004141"/>
    </source>
</evidence>
<sequence>MTLFKSISFKLIMAALVAVTFLVVIFGVYDYFAQSEKLRHKQDVQLDLVASRLQLSLPSAVWNYDEPQMARILDSEQQSDDVAFLTYHNDKGDQIAQSKGEMSANFRTIKLQYVEDETATEIGSVKLYIDDTSIKDELAELAFKIILKGLLLDIFLVTALSILFSKLITRPLTHVANALEDIASGEGNLTRRLNVSREDEIGKVSSSFNLFVDKIQILVQSIQVSVDDVFRAARNVHTGAESSRGHVHDQQLETDQVAAAITQMSASAKEIATSVQLSADSALQANMDAKQVSDIINHSIDSINDLSNQLTEAAAVVNSLDKDVTDIVSILDVIRSIAEQTNLLALNAAIEAARAGEQGRGFAVVADEVRALASRTQQSTAEIQTGINKLQSGAKSAVKVMLDSQSKSEASVVNAQSSGTAINRILKSTEQITDMATHIATAVEQQSTVAEDLTHNINRIVSSGQDNLTLLSEMNQNSEDLESTSRDLKQLTNQFKA</sequence>
<dbReference type="SMART" id="SM00304">
    <property type="entry name" value="HAMP"/>
    <property type="match status" value="1"/>
</dbReference>
<feature type="domain" description="Methyl-accepting transducer" evidence="9">
    <location>
        <begin position="225"/>
        <end position="461"/>
    </location>
</feature>
<keyword evidence="3 8" id="KW-1133">Transmembrane helix</keyword>
<feature type="domain" description="HAMP" evidence="10">
    <location>
        <begin position="166"/>
        <end position="220"/>
    </location>
</feature>
<evidence type="ECO:0000256" key="8">
    <source>
        <dbReference type="SAM" id="Phobius"/>
    </source>
</evidence>
<evidence type="ECO:0000256" key="5">
    <source>
        <dbReference type="ARBA" id="ARBA00023224"/>
    </source>
</evidence>
<name>A0ABV0FKV9_9GAMM</name>
<evidence type="ECO:0000313" key="12">
    <source>
        <dbReference type="Proteomes" id="UP001477278"/>
    </source>
</evidence>
<dbReference type="CDD" id="cd11386">
    <property type="entry name" value="MCP_signal"/>
    <property type="match status" value="1"/>
</dbReference>
<comment type="caution">
    <text evidence="11">The sequence shown here is derived from an EMBL/GenBank/DDBJ whole genome shotgun (WGS) entry which is preliminary data.</text>
</comment>
<reference evidence="11 12" key="1">
    <citation type="submission" date="2024-05" db="EMBL/GenBank/DDBJ databases">
        <title>Genome sequencing of Marine Estuary Bacteria, Shewanella vesiculosa and S. baltica, and Pseudomonas syringae.</title>
        <authorList>
            <person name="Gurung A."/>
            <person name="Maclea K.S."/>
        </authorList>
    </citation>
    <scope>NUCLEOTIDE SEQUENCE [LARGE SCALE GENOMIC DNA]</scope>
    <source>
        <strain evidence="11 12">1A</strain>
    </source>
</reference>
<dbReference type="SUPFAM" id="SSF58104">
    <property type="entry name" value="Methyl-accepting chemotaxis protein (MCP) signaling domain"/>
    <property type="match status" value="1"/>
</dbReference>